<protein>
    <submittedName>
        <fullName evidence="2">HpsJ family protein</fullName>
    </submittedName>
</protein>
<dbReference type="InterPro" id="IPR047709">
    <property type="entry name" value="HpsJ-like"/>
</dbReference>
<keyword evidence="1" id="KW-0812">Transmembrane</keyword>
<gene>
    <name evidence="2" type="ORF">NEA10_04255</name>
</gene>
<keyword evidence="3" id="KW-1185">Reference proteome</keyword>
<sequence length="277" mass="31236">MKTSNPRKPSSLAARSLKVVGILLILSSFLDILIIPAPYQPLDLPWRLQFASTVVDRGVIPMIGIALAFAGYWMDTAGAATALPRKKWQDLRFWGLILSSVLGVVFLLVSAIHFNDVRMQSTSRLQDIQQQARQAETELNIQLGSEEFQQQVTQQRTQLQTQLRGLLDNPEQVDQLLQSEQTPEQLRQLLEASLENPEEIDRFLDEQASQLPEQLGGQIRERELELERQTRLAAWKSAFRIGTSSLLLAIGYILIGWTGLKGMMRPRRAPRQAPSAN</sequence>
<dbReference type="NCBIfam" id="NF038305">
    <property type="entry name" value="HpsJ_fam"/>
    <property type="match status" value="1"/>
</dbReference>
<evidence type="ECO:0000313" key="3">
    <source>
        <dbReference type="Proteomes" id="UP001056708"/>
    </source>
</evidence>
<feature type="transmembrane region" description="Helical" evidence="1">
    <location>
        <begin position="238"/>
        <end position="260"/>
    </location>
</feature>
<feature type="transmembrane region" description="Helical" evidence="1">
    <location>
        <begin position="93"/>
        <end position="114"/>
    </location>
</feature>
<keyword evidence="1" id="KW-1133">Transmembrane helix</keyword>
<dbReference type="RefSeq" id="WP_252664002.1">
    <property type="nucleotide sequence ID" value="NZ_CP098611.1"/>
</dbReference>
<keyword evidence="1" id="KW-0472">Membrane</keyword>
<reference evidence="2" key="1">
    <citation type="submission" date="2022-06" db="EMBL/GenBank/DDBJ databases">
        <title>Genome sequence of Phormidium yuhuli AB48 isolated from an industrial photobioreactor environment.</title>
        <authorList>
            <person name="Qiu Y."/>
            <person name="Noonan A.J.C."/>
            <person name="Dofher K."/>
            <person name="Koch M."/>
            <person name="Kieft B."/>
            <person name="Lin X."/>
            <person name="Ziels R.M."/>
            <person name="Hallam S.J."/>
        </authorList>
    </citation>
    <scope>NUCLEOTIDE SEQUENCE</scope>
    <source>
        <strain evidence="2">AB48</strain>
    </source>
</reference>
<organism evidence="2 3">
    <name type="scientific">Phormidium yuhuli AB48</name>
    <dbReference type="NCBI Taxonomy" id="2940671"/>
    <lineage>
        <taxon>Bacteria</taxon>
        <taxon>Bacillati</taxon>
        <taxon>Cyanobacteriota</taxon>
        <taxon>Cyanophyceae</taxon>
        <taxon>Oscillatoriophycideae</taxon>
        <taxon>Oscillatoriales</taxon>
        <taxon>Oscillatoriaceae</taxon>
        <taxon>Phormidium</taxon>
        <taxon>Phormidium yuhuli</taxon>
    </lineage>
</organism>
<dbReference type="EMBL" id="CP098611">
    <property type="protein sequence ID" value="USR91945.1"/>
    <property type="molecule type" value="Genomic_DNA"/>
</dbReference>
<proteinExistence type="predicted"/>
<evidence type="ECO:0000256" key="1">
    <source>
        <dbReference type="SAM" id="Phobius"/>
    </source>
</evidence>
<evidence type="ECO:0000313" key="2">
    <source>
        <dbReference type="EMBL" id="USR91945.1"/>
    </source>
</evidence>
<name>A0ABY5ASV4_9CYAN</name>
<dbReference type="Proteomes" id="UP001056708">
    <property type="component" value="Chromosome"/>
</dbReference>
<feature type="transmembrane region" description="Helical" evidence="1">
    <location>
        <begin position="59"/>
        <end position="81"/>
    </location>
</feature>
<feature type="transmembrane region" description="Helical" evidence="1">
    <location>
        <begin position="20"/>
        <end position="39"/>
    </location>
</feature>
<accession>A0ABY5ASV4</accession>